<dbReference type="InterPro" id="IPR050834">
    <property type="entry name" value="Glycosyltransf_2"/>
</dbReference>
<protein>
    <submittedName>
        <fullName evidence="3">Glycosyltransferase family 2 protein</fullName>
    </submittedName>
</protein>
<proteinExistence type="predicted"/>
<dbReference type="InterPro" id="IPR001173">
    <property type="entry name" value="Glyco_trans_2-like"/>
</dbReference>
<dbReference type="Pfam" id="PF00535">
    <property type="entry name" value="Glycos_transf_2"/>
    <property type="match status" value="1"/>
</dbReference>
<keyword evidence="1" id="KW-0472">Membrane</keyword>
<evidence type="ECO:0000256" key="1">
    <source>
        <dbReference type="SAM" id="Phobius"/>
    </source>
</evidence>
<feature type="domain" description="Glycosyltransferase 2-like" evidence="2">
    <location>
        <begin position="6"/>
        <end position="169"/>
    </location>
</feature>
<gene>
    <name evidence="3" type="ORF">KCG34_07480</name>
</gene>
<keyword evidence="4" id="KW-1185">Reference proteome</keyword>
<dbReference type="RefSeq" id="WP_211939755.1">
    <property type="nucleotide sequence ID" value="NZ_CP073078.1"/>
</dbReference>
<dbReference type="PANTHER" id="PTHR43685:SF3">
    <property type="entry name" value="SLR2126 PROTEIN"/>
    <property type="match status" value="1"/>
</dbReference>
<reference evidence="3" key="1">
    <citation type="submission" date="2021-04" db="EMBL/GenBank/DDBJ databases">
        <title>The complete genome sequence of Caulobacter sp. S6.</title>
        <authorList>
            <person name="Tang Y."/>
            <person name="Ouyang W."/>
            <person name="Liu Q."/>
            <person name="Huang B."/>
            <person name="Guo Z."/>
            <person name="Lei P."/>
        </authorList>
    </citation>
    <scope>NUCLEOTIDE SEQUENCE</scope>
    <source>
        <strain evidence="3">S6</strain>
    </source>
</reference>
<feature type="transmembrane region" description="Helical" evidence="1">
    <location>
        <begin position="252"/>
        <end position="273"/>
    </location>
</feature>
<evidence type="ECO:0000313" key="3">
    <source>
        <dbReference type="EMBL" id="QUD89703.1"/>
    </source>
</evidence>
<dbReference type="EMBL" id="CP073078">
    <property type="protein sequence ID" value="QUD89703.1"/>
    <property type="molecule type" value="Genomic_DNA"/>
</dbReference>
<dbReference type="PANTHER" id="PTHR43685">
    <property type="entry name" value="GLYCOSYLTRANSFERASE"/>
    <property type="match status" value="1"/>
</dbReference>
<dbReference type="SUPFAM" id="SSF53448">
    <property type="entry name" value="Nucleotide-diphospho-sugar transferases"/>
    <property type="match status" value="1"/>
</dbReference>
<evidence type="ECO:0000259" key="2">
    <source>
        <dbReference type="Pfam" id="PF00535"/>
    </source>
</evidence>
<organism evidence="3 4">
    <name type="scientific">Phenylobacterium montanum</name>
    <dbReference type="NCBI Taxonomy" id="2823693"/>
    <lineage>
        <taxon>Bacteria</taxon>
        <taxon>Pseudomonadati</taxon>
        <taxon>Pseudomonadota</taxon>
        <taxon>Alphaproteobacteria</taxon>
        <taxon>Caulobacterales</taxon>
        <taxon>Caulobacteraceae</taxon>
        <taxon>Phenylobacterium</taxon>
    </lineage>
</organism>
<accession>A0A975IWB6</accession>
<dbReference type="InterPro" id="IPR029044">
    <property type="entry name" value="Nucleotide-diphossugar_trans"/>
</dbReference>
<keyword evidence="1" id="KW-1133">Transmembrane helix</keyword>
<dbReference type="Gene3D" id="3.90.550.10">
    <property type="entry name" value="Spore Coat Polysaccharide Biosynthesis Protein SpsA, Chain A"/>
    <property type="match status" value="1"/>
</dbReference>
<evidence type="ECO:0000313" key="4">
    <source>
        <dbReference type="Proteomes" id="UP000676409"/>
    </source>
</evidence>
<dbReference type="Proteomes" id="UP000676409">
    <property type="component" value="Chromosome"/>
</dbReference>
<dbReference type="KEGG" id="caul:KCG34_07480"/>
<name>A0A975IWB6_9CAUL</name>
<dbReference type="CDD" id="cd00761">
    <property type="entry name" value="Glyco_tranf_GTA_type"/>
    <property type="match status" value="1"/>
</dbReference>
<keyword evidence="1" id="KW-0812">Transmembrane</keyword>
<dbReference type="AlphaFoldDB" id="A0A975IWB6"/>
<sequence length="319" mass="35030">MAARISLIIPTQRRPGPLALAVRSALAQQGVDPAELELVVVDNDSVPSAKAAVERLATEAPFPLVYVHEPSAGVANARNAAMEQAEGELIAFLDDDEEAPPHWLASLLAVQARWDADVVFGPVRARAPARIVRHRAYLEQFFSRSDPAAEGLIDHYYGCGDSLLRRAALVDPKRPFSPERNRSGGEDDLLFGALQRAGKRFAWAPEAWVWEDPSPERLALAYTLPRAFVYGQGPVAHCAAADPPDWAGILRWMLIGAGQAIVYGLLALILWLLRRPDRAFMMDRAARGLGKVFWGKRFRINFYGRTVSDNAGQDIASDS</sequence>